<feature type="coiled-coil region" evidence="5">
    <location>
        <begin position="50"/>
        <end position="77"/>
    </location>
</feature>
<gene>
    <name evidence="7" type="ORF">PDE001_LOCUS5726</name>
</gene>
<feature type="compositionally biased region" description="Low complexity" evidence="6">
    <location>
        <begin position="1322"/>
        <end position="1336"/>
    </location>
</feature>
<protein>
    <submittedName>
        <fullName evidence="7">Uncharacterized protein</fullName>
    </submittedName>
</protein>
<keyword evidence="8" id="KW-1185">Reference proteome</keyword>
<evidence type="ECO:0000256" key="4">
    <source>
        <dbReference type="ARBA" id="ARBA00038123"/>
    </source>
</evidence>
<keyword evidence="3" id="KW-0206">Cytoskeleton</keyword>
<feature type="compositionally biased region" description="Low complexity" evidence="6">
    <location>
        <begin position="1410"/>
        <end position="1426"/>
    </location>
</feature>
<feature type="region of interest" description="Disordered" evidence="6">
    <location>
        <begin position="1287"/>
        <end position="1336"/>
    </location>
</feature>
<feature type="coiled-coil region" evidence="5">
    <location>
        <begin position="281"/>
        <end position="346"/>
    </location>
</feature>
<feature type="compositionally biased region" description="Polar residues" evidence="6">
    <location>
        <begin position="1395"/>
        <end position="1405"/>
    </location>
</feature>
<accession>A0AAV0UC32</accession>
<feature type="coiled-coil region" evidence="5">
    <location>
        <begin position="208"/>
        <end position="249"/>
    </location>
</feature>
<dbReference type="PANTHER" id="PTHR20544:SF0">
    <property type="entry name" value="NUCLEOPROTEIN TPR_MLP1 DOMAIN-CONTAINING PROTEIN"/>
    <property type="match status" value="1"/>
</dbReference>
<dbReference type="Gene3D" id="1.10.287.1490">
    <property type="match status" value="2"/>
</dbReference>
<evidence type="ECO:0000256" key="5">
    <source>
        <dbReference type="SAM" id="Coils"/>
    </source>
</evidence>
<dbReference type="EMBL" id="CANTFM010001064">
    <property type="protein sequence ID" value="CAI5734480.1"/>
    <property type="molecule type" value="Genomic_DNA"/>
</dbReference>
<dbReference type="GO" id="GO:0005814">
    <property type="term" value="C:centriole"/>
    <property type="evidence" value="ECO:0007669"/>
    <property type="project" value="UniProtKB-SubCell"/>
</dbReference>
<evidence type="ECO:0000313" key="7">
    <source>
        <dbReference type="EMBL" id="CAI5734480.1"/>
    </source>
</evidence>
<dbReference type="InterPro" id="IPR051877">
    <property type="entry name" value="Centriole_BasalBody_StrucProt"/>
</dbReference>
<evidence type="ECO:0000313" key="8">
    <source>
        <dbReference type="Proteomes" id="UP001162029"/>
    </source>
</evidence>
<sequence length="1444" mass="165755">MAPAAASEDMTAVVDVSSFDELQTQLHAMSYSEPMDVESVPLVRHLLGDLKASNEARKATEKKLEKTQQEALELSQILLPLRKENAQLLQENNTLRLKIIHQEEVLIKREEAWERQLEELHDNIKQLQLLNGHKMQQSHEKDEHVAPLLLDSFPMERLMKAKLQAQLERLLATSLTSMEEIKDCNTSQKALQRLSIDCQQTKYMQNMSEQHVQVMRNMQEQLTELTTENAKLQDQCDQFNDKLITREQEISRLSKLLIENEQDLEEKDQTHSKQETSDLHVEQLSTQVNLLNDQAVKYESRLKDATEQIHRNSGIAEKLQQAELDNDHLVKELRTLQAEFYDLEEEHLRCKDSHHASTGSPIALNPISACGVPEAEDYADMALLKEQVQALTAHKDRLEDALRVLHYEKKSYTSALTNADSHNCVLTSDLAHAEAKLKQLTADKAELEQSLDDTRASFDANTRELEKLREFLNQSEDNRALDSEKNASLHQDLRSMNKLLSQRDDECRSLRNARLIQAEELKRLNEKLDRLEASKSSLDGEDEAPDGREAVFTQEMKWPKEERQNLRREKEELMFLVVNLEEDLQKAKVLIQETEREKEKLLEKAHTASKLQSNLESMLETETQKSSNLHSQLEESQKKIRNLTDKQSQAQFMLSRAEETEKEKLVVQNEALALKRHADELRDQIASLKSRVENDDLHAKRLSDQIERLQAEAAVANKKCLTLEKEKAELQNNYDNAMMELRNARQTWNYYQNEFEKLSNEAQAQQLSLSSGQNALQVSQSSVSDLKSQVRQLQSELKLRQNNSHHLETRLEQEKASHKSVQTQLVMLQDELLQVKETKRAHEIALKQLRAEIQAKDIALTEKTEGLENFKLLMEQMESSRDQMGFQAKQRQQQIQRLEQEMNDLNAKVSSLNSEISAKNIEITSLKKLTRTLDSEKDAVNDQLDVLTEKYHETEKEASQLRKAVQAKESDATGLQEQMSNLVNKLNESEDKLGKMQSHCSTLENEIDRLEHLEGVHTAELAALAQDLENMTVENQAISEECNRLRRMEHSHLQSTKTMKQTTREIERERDTLQIELEDLRHTYRSLIQEHEGMQKARTEISALQEELSVVNESLRKQVATLDNQLQILKEKNTIVSTEAATYRDQVSFLTEKLQKSEEKQDDLQTRMQQLAHELDTQKQVSTEISAQRYGAQAENAAVSQRIVHLEAKLSNCKHEIKSLQDKLHDEQSRRRSLEEVASTLRQKVATNEDMISNLEEQRNAMVAEIQAYHQRRVPVSAAEMNMSEFNHSPASIGQTPHEATSAQRKHFSQPSPISPPSNAIGSTPESGGKSSSTSSYLPLHALEEAQMKCQELEDRLIQQDDTIKQLERSRSKFKRFAAKYEREIEQRDRKIEELQSSSHASSFMSPDARSSTSKQSHSSSSSSSSRSRRHPVNINASDIFTLP</sequence>
<comment type="caution">
    <text evidence="7">The sequence shown here is derived from an EMBL/GenBank/DDBJ whole genome shotgun (WGS) entry which is preliminary data.</text>
</comment>
<organism evidence="7 8">
    <name type="scientific">Peronospora destructor</name>
    <dbReference type="NCBI Taxonomy" id="86335"/>
    <lineage>
        <taxon>Eukaryota</taxon>
        <taxon>Sar</taxon>
        <taxon>Stramenopiles</taxon>
        <taxon>Oomycota</taxon>
        <taxon>Peronosporomycetes</taxon>
        <taxon>Peronosporales</taxon>
        <taxon>Peronosporaceae</taxon>
        <taxon>Peronospora</taxon>
    </lineage>
</organism>
<dbReference type="Proteomes" id="UP001162029">
    <property type="component" value="Unassembled WGS sequence"/>
</dbReference>
<evidence type="ECO:0000256" key="3">
    <source>
        <dbReference type="ARBA" id="ARBA00023212"/>
    </source>
</evidence>
<keyword evidence="5" id="KW-0175">Coiled coil</keyword>
<evidence type="ECO:0000256" key="1">
    <source>
        <dbReference type="ARBA" id="ARBA00004114"/>
    </source>
</evidence>
<feature type="coiled-coil region" evidence="5">
    <location>
        <begin position="776"/>
        <end position="852"/>
    </location>
</feature>
<feature type="coiled-coil region" evidence="5">
    <location>
        <begin position="881"/>
        <end position="1272"/>
    </location>
</feature>
<feature type="region of interest" description="Disordered" evidence="6">
    <location>
        <begin position="1389"/>
        <end position="1444"/>
    </location>
</feature>
<feature type="compositionally biased region" description="Polar residues" evidence="6">
    <location>
        <begin position="1435"/>
        <end position="1444"/>
    </location>
</feature>
<feature type="region of interest" description="Disordered" evidence="6">
    <location>
        <begin position="534"/>
        <end position="556"/>
    </location>
</feature>
<comment type="subcellular location">
    <subcellularLocation>
        <location evidence="1">Cytoplasm</location>
        <location evidence="1">Cytoskeleton</location>
        <location evidence="1">Microtubule organizing center</location>
        <location evidence="1">Centrosome</location>
        <location evidence="1">Centriole</location>
    </subcellularLocation>
</comment>
<feature type="compositionally biased region" description="Polar residues" evidence="6">
    <location>
        <begin position="1287"/>
        <end position="1321"/>
    </location>
</feature>
<feature type="coiled-coil region" evidence="5">
    <location>
        <begin position="103"/>
        <end position="130"/>
    </location>
</feature>
<proteinExistence type="inferred from homology"/>
<reference evidence="7" key="1">
    <citation type="submission" date="2022-12" db="EMBL/GenBank/DDBJ databases">
        <authorList>
            <person name="Webb A."/>
        </authorList>
    </citation>
    <scope>NUCLEOTIDE SEQUENCE</scope>
    <source>
        <strain evidence="7">Pd1</strain>
    </source>
</reference>
<name>A0AAV0UC32_9STRA</name>
<keyword evidence="2" id="KW-0963">Cytoplasm</keyword>
<dbReference type="SUPFAM" id="SSF57997">
    <property type="entry name" value="Tropomyosin"/>
    <property type="match status" value="2"/>
</dbReference>
<comment type="similarity">
    <text evidence="4">Belongs to the CEP135/TSGA10 family.</text>
</comment>
<evidence type="ECO:0000256" key="2">
    <source>
        <dbReference type="ARBA" id="ARBA00022490"/>
    </source>
</evidence>
<feature type="coiled-coil region" evidence="5">
    <location>
        <begin position="430"/>
        <end position="457"/>
    </location>
</feature>
<evidence type="ECO:0000256" key="6">
    <source>
        <dbReference type="SAM" id="MobiDB-lite"/>
    </source>
</evidence>
<dbReference type="PANTHER" id="PTHR20544">
    <property type="entry name" value="CENTROSOMAL PROTEIN CEP135"/>
    <property type="match status" value="1"/>
</dbReference>